<dbReference type="PANTHER" id="PTHR38926">
    <property type="entry name" value="F-BOX DOMAIN CONTAINING PROTEIN, EXPRESSED"/>
    <property type="match status" value="1"/>
</dbReference>
<dbReference type="InterPro" id="IPR036047">
    <property type="entry name" value="F-box-like_dom_sf"/>
</dbReference>
<dbReference type="InterPro" id="IPR001810">
    <property type="entry name" value="F-box_dom"/>
</dbReference>
<evidence type="ECO:0000259" key="1">
    <source>
        <dbReference type="Pfam" id="PF12937"/>
    </source>
</evidence>
<comment type="caution">
    <text evidence="2">The sequence shown here is derived from an EMBL/GenBank/DDBJ whole genome shotgun (WGS) entry which is preliminary data.</text>
</comment>
<feature type="domain" description="F-box" evidence="1">
    <location>
        <begin position="12"/>
        <end position="51"/>
    </location>
</feature>
<evidence type="ECO:0000313" key="2">
    <source>
        <dbReference type="EMBL" id="KAF9935603.1"/>
    </source>
</evidence>
<dbReference type="PANTHER" id="PTHR38926:SF72">
    <property type="entry name" value="IM:7136021-RELATED"/>
    <property type="match status" value="1"/>
</dbReference>
<dbReference type="Proteomes" id="UP000749646">
    <property type="component" value="Unassembled WGS sequence"/>
</dbReference>
<accession>A0A9P6LS07</accession>
<dbReference type="SUPFAM" id="SSF81383">
    <property type="entry name" value="F-box domain"/>
    <property type="match status" value="1"/>
</dbReference>
<keyword evidence="3" id="KW-1185">Reference proteome</keyword>
<evidence type="ECO:0000313" key="3">
    <source>
        <dbReference type="Proteomes" id="UP000749646"/>
    </source>
</evidence>
<dbReference type="SUPFAM" id="SSF52047">
    <property type="entry name" value="RNI-like"/>
    <property type="match status" value="1"/>
</dbReference>
<dbReference type="Gene3D" id="1.20.1280.50">
    <property type="match status" value="1"/>
</dbReference>
<dbReference type="Pfam" id="PF12937">
    <property type="entry name" value="F-box-like"/>
    <property type="match status" value="1"/>
</dbReference>
<dbReference type="EMBL" id="JAAAHW010009859">
    <property type="protein sequence ID" value="KAF9935603.1"/>
    <property type="molecule type" value="Genomic_DNA"/>
</dbReference>
<dbReference type="AlphaFoldDB" id="A0A9P6LS07"/>
<protein>
    <recommendedName>
        <fullName evidence="1">F-box domain-containing protein</fullName>
    </recommendedName>
</protein>
<reference evidence="2" key="1">
    <citation type="journal article" date="2020" name="Fungal Divers.">
        <title>Resolving the Mortierellaceae phylogeny through synthesis of multi-gene phylogenetics and phylogenomics.</title>
        <authorList>
            <person name="Vandepol N."/>
            <person name="Liber J."/>
            <person name="Desiro A."/>
            <person name="Na H."/>
            <person name="Kennedy M."/>
            <person name="Barry K."/>
            <person name="Grigoriev I.V."/>
            <person name="Miller A.N."/>
            <person name="O'Donnell K."/>
            <person name="Stajich J.E."/>
            <person name="Bonito G."/>
        </authorList>
    </citation>
    <scope>NUCLEOTIDE SEQUENCE</scope>
    <source>
        <strain evidence="2">MES-2147</strain>
    </source>
</reference>
<sequence length="467" mass="52998">MASTSTSPLEVPEILRMISRFVSMKDACVCAQVCKAWTNAFVSAIWHTIDFTDHTLYELDAKILAKYGGHIRVVREMGEDTEVLVILLSKASKLRELEIDMGRKQSLAHVYDVIRRNNTTLENIDITFADKNSVFVVDALFPVSGTGATSRLTSFCFQRLTITREAFSSILKHCPSLTKLHLDDVILPSLPVGDDSGADCYQHRGVTELTAPVEQVFRVVSESEKVTSLLVHFPNLITWKFSGYSEVSIKEIRNEVTRCCPLLKSVWATTPPPLTVKLLAAFKGLTTIVVLNEQLSAEMVKAILNHQDTLLAACTLTDPRFDDYDVVPEVENDQVEASEWIIQAIPRRCGQLEALELPYYEMDVDDIEGEEWICHGLEVLYIRIHGLNTKEKIDRAIQLWIEGRIAIKKTQMDDKDDESLLSDSQLYAVIPKCANSIEARVARHLLKFRHLQRVWFGWRIRDLKYND</sequence>
<gene>
    <name evidence="2" type="ORF">BGZ65_003235</name>
</gene>
<proteinExistence type="predicted"/>
<organism evidence="2 3">
    <name type="scientific">Modicella reniformis</name>
    <dbReference type="NCBI Taxonomy" id="1440133"/>
    <lineage>
        <taxon>Eukaryota</taxon>
        <taxon>Fungi</taxon>
        <taxon>Fungi incertae sedis</taxon>
        <taxon>Mucoromycota</taxon>
        <taxon>Mortierellomycotina</taxon>
        <taxon>Mortierellomycetes</taxon>
        <taxon>Mortierellales</taxon>
        <taxon>Mortierellaceae</taxon>
        <taxon>Modicella</taxon>
    </lineage>
</organism>
<dbReference type="InterPro" id="IPR032675">
    <property type="entry name" value="LRR_dom_sf"/>
</dbReference>
<name>A0A9P6LS07_9FUNG</name>
<dbReference type="OrthoDB" id="2360932at2759"/>
<dbReference type="Gene3D" id="3.80.10.10">
    <property type="entry name" value="Ribonuclease Inhibitor"/>
    <property type="match status" value="1"/>
</dbReference>